<dbReference type="EMBL" id="BQNB010013217">
    <property type="protein sequence ID" value="GJT13283.1"/>
    <property type="molecule type" value="Genomic_DNA"/>
</dbReference>
<proteinExistence type="predicted"/>
<evidence type="ECO:0000256" key="1">
    <source>
        <dbReference type="SAM" id="MobiDB-lite"/>
    </source>
</evidence>
<dbReference type="Proteomes" id="UP001151760">
    <property type="component" value="Unassembled WGS sequence"/>
</dbReference>
<reference evidence="2" key="2">
    <citation type="submission" date="2022-01" db="EMBL/GenBank/DDBJ databases">
        <authorList>
            <person name="Yamashiro T."/>
            <person name="Shiraishi A."/>
            <person name="Satake H."/>
            <person name="Nakayama K."/>
        </authorList>
    </citation>
    <scope>NUCLEOTIDE SEQUENCE</scope>
</reference>
<feature type="region of interest" description="Disordered" evidence="1">
    <location>
        <begin position="136"/>
        <end position="175"/>
    </location>
</feature>
<feature type="compositionally biased region" description="Low complexity" evidence="1">
    <location>
        <begin position="164"/>
        <end position="175"/>
    </location>
</feature>
<feature type="compositionally biased region" description="Basic and acidic residues" evidence="1">
    <location>
        <begin position="136"/>
        <end position="148"/>
    </location>
</feature>
<gene>
    <name evidence="2" type="ORF">Tco_0860325</name>
</gene>
<protein>
    <recommendedName>
        <fullName evidence="4">Ubiquitin hydrolase</fullName>
    </recommendedName>
</protein>
<comment type="caution">
    <text evidence="2">The sequence shown here is derived from an EMBL/GenBank/DDBJ whole genome shotgun (WGS) entry which is preliminary data.</text>
</comment>
<keyword evidence="3" id="KW-1185">Reference proteome</keyword>
<evidence type="ECO:0000313" key="2">
    <source>
        <dbReference type="EMBL" id="GJT13283.1"/>
    </source>
</evidence>
<organism evidence="2 3">
    <name type="scientific">Tanacetum coccineum</name>
    <dbReference type="NCBI Taxonomy" id="301880"/>
    <lineage>
        <taxon>Eukaryota</taxon>
        <taxon>Viridiplantae</taxon>
        <taxon>Streptophyta</taxon>
        <taxon>Embryophyta</taxon>
        <taxon>Tracheophyta</taxon>
        <taxon>Spermatophyta</taxon>
        <taxon>Magnoliopsida</taxon>
        <taxon>eudicotyledons</taxon>
        <taxon>Gunneridae</taxon>
        <taxon>Pentapetalae</taxon>
        <taxon>asterids</taxon>
        <taxon>campanulids</taxon>
        <taxon>Asterales</taxon>
        <taxon>Asteraceae</taxon>
        <taxon>Asteroideae</taxon>
        <taxon>Anthemideae</taxon>
        <taxon>Anthemidinae</taxon>
        <taxon>Tanacetum</taxon>
    </lineage>
</organism>
<accession>A0ABQ5BFF4</accession>
<evidence type="ECO:0000313" key="3">
    <source>
        <dbReference type="Proteomes" id="UP001151760"/>
    </source>
</evidence>
<reference evidence="2" key="1">
    <citation type="journal article" date="2022" name="Int. J. Mol. Sci.">
        <title>Draft Genome of Tanacetum Coccineum: Genomic Comparison of Closely Related Tanacetum-Family Plants.</title>
        <authorList>
            <person name="Yamashiro T."/>
            <person name="Shiraishi A."/>
            <person name="Nakayama K."/>
            <person name="Satake H."/>
        </authorList>
    </citation>
    <scope>NUCLEOTIDE SEQUENCE</scope>
</reference>
<evidence type="ECO:0008006" key="4">
    <source>
        <dbReference type="Google" id="ProtNLM"/>
    </source>
</evidence>
<name>A0ABQ5BFF4_9ASTR</name>
<sequence length="346" mass="38408">MAALVISISLDLSDESVGSSFPRVILLSSISVKVLVAPEVGEAAVASPTEIPTGPIPPAPSAVVAPYIDIISLVNAPPGICRQWAILNQPGQYIPISQLYRTRLGRPCRALTARKLVRPLPSYHLALRYTSHHMDRFTSRPSSDHSSSDHSTSGHSTSDHSSLDHSLSGHSISSHSVFEHTPPVTTIAGLSAPLMCRRSLPGQDVASRTVKLRLDEEQSNEVRKNNGAPIIEDWVSDSEEENVSQTKIEKKAAKPSFVKIDFVKAKQTNKIDRKTAKQVEYNRQNTHIPRGNQRNWDNMMSQRLGCNFEMFNKACYVCGSFDHLQVDCNYQRVIKPVWNNDKRVNH</sequence>